<proteinExistence type="predicted"/>
<name>A0A8H7LDK7_9AGAM</name>
<dbReference type="CDD" id="cd12148">
    <property type="entry name" value="fungal_TF_MHR"/>
    <property type="match status" value="1"/>
</dbReference>
<dbReference type="PROSITE" id="PS50011">
    <property type="entry name" value="PROTEIN_KINASE_DOM"/>
    <property type="match status" value="1"/>
</dbReference>
<evidence type="ECO:0000313" key="8">
    <source>
        <dbReference type="Proteomes" id="UP000650582"/>
    </source>
</evidence>
<dbReference type="Gene3D" id="4.10.240.10">
    <property type="entry name" value="Zn(2)-C6 fungal-type DNA-binding domain"/>
    <property type="match status" value="1"/>
</dbReference>
<dbReference type="CDD" id="cd00067">
    <property type="entry name" value="GAL4"/>
    <property type="match status" value="1"/>
</dbReference>
<evidence type="ECO:0000256" key="1">
    <source>
        <dbReference type="ARBA" id="ARBA00004123"/>
    </source>
</evidence>
<dbReference type="InterPro" id="IPR001245">
    <property type="entry name" value="Ser-Thr/Tyr_kinase_cat_dom"/>
</dbReference>
<reference evidence="7" key="1">
    <citation type="submission" date="2020-09" db="EMBL/GenBank/DDBJ databases">
        <title>Comparative genome analyses of four rice-infecting Rhizoctonia solani isolates reveal extensive enrichment of homogalacturonan modification genes.</title>
        <authorList>
            <person name="Lee D.-Y."/>
            <person name="Jeon J."/>
            <person name="Kim K.-T."/>
            <person name="Cheong K."/>
            <person name="Song H."/>
            <person name="Choi G."/>
            <person name="Ko J."/>
            <person name="Opiyo S.O."/>
            <person name="Zuo S."/>
            <person name="Madhav S."/>
            <person name="Lee Y.-H."/>
            <person name="Wang G.-L."/>
        </authorList>
    </citation>
    <scope>NUCLEOTIDE SEQUENCE</scope>
    <source>
        <strain evidence="7">AG1-IA YN-7</strain>
    </source>
</reference>
<keyword evidence="4" id="KW-0804">Transcription</keyword>
<dbReference type="GO" id="GO:0005524">
    <property type="term" value="F:ATP binding"/>
    <property type="evidence" value="ECO:0007669"/>
    <property type="project" value="InterPro"/>
</dbReference>
<dbReference type="PROSITE" id="PS00463">
    <property type="entry name" value="ZN2_CY6_FUNGAL_1"/>
    <property type="match status" value="1"/>
</dbReference>
<evidence type="ECO:0000259" key="6">
    <source>
        <dbReference type="PROSITE" id="PS50011"/>
    </source>
</evidence>
<keyword evidence="3" id="KW-0238">DNA-binding</keyword>
<feature type="domain" description="Protein kinase" evidence="6">
    <location>
        <begin position="25"/>
        <end position="312"/>
    </location>
</feature>
<keyword evidence="2" id="KW-0805">Transcription regulation</keyword>
<dbReference type="PANTHER" id="PTHR31845">
    <property type="entry name" value="FINGER DOMAIN PROTEIN, PUTATIVE-RELATED"/>
    <property type="match status" value="1"/>
</dbReference>
<dbReference type="GO" id="GO:0004672">
    <property type="term" value="F:protein kinase activity"/>
    <property type="evidence" value="ECO:0007669"/>
    <property type="project" value="InterPro"/>
</dbReference>
<organism evidence="7 8">
    <name type="scientific">Rhizoctonia solani</name>
    <dbReference type="NCBI Taxonomy" id="456999"/>
    <lineage>
        <taxon>Eukaryota</taxon>
        <taxon>Fungi</taxon>
        <taxon>Dikarya</taxon>
        <taxon>Basidiomycota</taxon>
        <taxon>Agaricomycotina</taxon>
        <taxon>Agaricomycetes</taxon>
        <taxon>Cantharellales</taxon>
        <taxon>Ceratobasidiaceae</taxon>
        <taxon>Rhizoctonia</taxon>
    </lineage>
</organism>
<evidence type="ECO:0000256" key="4">
    <source>
        <dbReference type="ARBA" id="ARBA00023163"/>
    </source>
</evidence>
<dbReference type="PANTHER" id="PTHR31845:SF19">
    <property type="entry name" value="TRANSCRIPTION FACTOR DOMAIN-CONTAINING PROTEIN"/>
    <property type="match status" value="1"/>
</dbReference>
<evidence type="ECO:0000256" key="2">
    <source>
        <dbReference type="ARBA" id="ARBA00023015"/>
    </source>
</evidence>
<accession>A0A8H7LDK7</accession>
<dbReference type="Gene3D" id="1.10.510.10">
    <property type="entry name" value="Transferase(Phosphotransferase) domain 1"/>
    <property type="match status" value="1"/>
</dbReference>
<dbReference type="InterPro" id="IPR000719">
    <property type="entry name" value="Prot_kinase_dom"/>
</dbReference>
<dbReference type="Pfam" id="PF07714">
    <property type="entry name" value="PK_Tyr_Ser-Thr"/>
    <property type="match status" value="1"/>
</dbReference>
<gene>
    <name evidence="7" type="ORF">RHS04_09023</name>
</gene>
<sequence length="1051" mass="119024">MESEEEPPGTILVPIDRAQRDRPIPNGTKFLARGNAADVWLVDIPDAHGQKVALPLSYIIKSLNKPNIAFLSKVEQWKALRHTHVISLFGLQAELVIYTEFCVNGTATQYLSQHPEDHISRRKSMISEVLAGVNYLHLQNPPVIHGCICMVNPSLLLVVMPLSHIMITTQDKIFVDMHGRAKIGEFGLSNLVEEFGLFVPSISQVSRIRWLSPELLDINAEDHVPIPTVASDVWALGCTIFEIMSGKLPYFKFKHDLRVQQEILSKKLPGRSSNCLDTELSDSWATLAQCWVWMPEQRPTVDALARSALSAMDKNAEMDVEEPASEKVLAELSQPSVDRDQPLSYQRAIPVQEYLISTIQPTSRYRPQTRLNTSTDVQYPPTRMRGLAFSSGSFGRKRARSQTRQHSAAAPGGSYAFTCENCRQFRMKCRYPPDSNTCFRCESTGSDCIIQPRKFRQTVRGPDQLAALLEEKEAVVQGLLQVLSRKGTEDEANYTEDNLHWTERGVRSLIASKTPWEYPQSREGAQLPTFLEQIAGSSPNALNTRDMGVTIGPAYHTQGTDKSVPANLSYTRPVHELNPELRRIYKRQMIPETPIMKILGDDEVEHLFSMCQLRSWTPRFTLLGTLKHAALCGVASRYWAERPAMHATLMQHVKSAAVAAITENQKTLEVCQAYLLLSIYQQPTKDWPEDRAWLYLGLGLDLNLHKDVPAGYMNDTDERDALNRARTWDQELTTMFGRPSAIPENYIFSHSLEWLRSSPYNRLLDLHLCDYNKLLHVVAKYAGNIYSNVESTTGFNWNTDFASIALAFDEEIMHFMEGIRYSHASSLEPSPPSYQYWLGQVRAGLVNKKFVDSDILQMSLAIKYYHLMMHSLALERSYKATSVISAALLAPQAIDAASEILHTMNESLQRYEYYRHSPDKAWLWSVYAAMFLIKFIKPRSTKLLHCTLTGLQRERAILLIETLIRNLRTNAVDGRHIPALYAQYLSHLLDKTAVSDAREMEQPNPDIRVSVGLDNQWPGFSTDNPIFEAGHESFWDNLLLPGIWGISVFLA</sequence>
<dbReference type="GO" id="GO:0000976">
    <property type="term" value="F:transcription cis-regulatory region binding"/>
    <property type="evidence" value="ECO:0007669"/>
    <property type="project" value="TreeGrafter"/>
</dbReference>
<dbReference type="SUPFAM" id="SSF57701">
    <property type="entry name" value="Zn2/Cys6 DNA-binding domain"/>
    <property type="match status" value="1"/>
</dbReference>
<evidence type="ECO:0000313" key="7">
    <source>
        <dbReference type="EMBL" id="KAF8668361.1"/>
    </source>
</evidence>
<dbReference type="SMART" id="SM00066">
    <property type="entry name" value="GAL4"/>
    <property type="match status" value="1"/>
</dbReference>
<dbReference type="InterPro" id="IPR051089">
    <property type="entry name" value="prtT"/>
</dbReference>
<dbReference type="InterPro" id="IPR036864">
    <property type="entry name" value="Zn2-C6_fun-type_DNA-bd_sf"/>
</dbReference>
<protein>
    <recommendedName>
        <fullName evidence="6">Protein kinase domain-containing protein</fullName>
    </recommendedName>
</protein>
<dbReference type="InterPro" id="IPR001138">
    <property type="entry name" value="Zn2Cys6_DnaBD"/>
</dbReference>
<dbReference type="InterPro" id="IPR011009">
    <property type="entry name" value="Kinase-like_dom_sf"/>
</dbReference>
<keyword evidence="5" id="KW-0539">Nucleus</keyword>
<dbReference type="Proteomes" id="UP000650582">
    <property type="component" value="Unassembled WGS sequence"/>
</dbReference>
<evidence type="ECO:0000256" key="5">
    <source>
        <dbReference type="ARBA" id="ARBA00023242"/>
    </source>
</evidence>
<dbReference type="GO" id="GO:0008270">
    <property type="term" value="F:zinc ion binding"/>
    <property type="evidence" value="ECO:0007669"/>
    <property type="project" value="InterPro"/>
</dbReference>
<comment type="subcellular location">
    <subcellularLocation>
        <location evidence="1">Nucleus</location>
    </subcellularLocation>
</comment>
<evidence type="ECO:0000256" key="3">
    <source>
        <dbReference type="ARBA" id="ARBA00023125"/>
    </source>
</evidence>
<dbReference type="SUPFAM" id="SSF56112">
    <property type="entry name" value="Protein kinase-like (PK-like)"/>
    <property type="match status" value="1"/>
</dbReference>
<dbReference type="GO" id="GO:0000981">
    <property type="term" value="F:DNA-binding transcription factor activity, RNA polymerase II-specific"/>
    <property type="evidence" value="ECO:0007669"/>
    <property type="project" value="InterPro"/>
</dbReference>
<dbReference type="EMBL" id="JACYCC010000344">
    <property type="protein sequence ID" value="KAF8668361.1"/>
    <property type="molecule type" value="Genomic_DNA"/>
</dbReference>
<comment type="caution">
    <text evidence="7">The sequence shown here is derived from an EMBL/GenBank/DDBJ whole genome shotgun (WGS) entry which is preliminary data.</text>
</comment>
<dbReference type="GO" id="GO:0005634">
    <property type="term" value="C:nucleus"/>
    <property type="evidence" value="ECO:0007669"/>
    <property type="project" value="UniProtKB-SubCell"/>
</dbReference>
<dbReference type="AlphaFoldDB" id="A0A8H7LDK7"/>